<gene>
    <name evidence="1" type="ORF">GMARGA_LOCUS43050</name>
</gene>
<evidence type="ECO:0000313" key="1">
    <source>
        <dbReference type="EMBL" id="CAG8854229.1"/>
    </source>
</evidence>
<evidence type="ECO:0000313" key="2">
    <source>
        <dbReference type="Proteomes" id="UP000789901"/>
    </source>
</evidence>
<reference evidence="1 2" key="1">
    <citation type="submission" date="2021-06" db="EMBL/GenBank/DDBJ databases">
        <authorList>
            <person name="Kallberg Y."/>
            <person name="Tangrot J."/>
            <person name="Rosling A."/>
        </authorList>
    </citation>
    <scope>NUCLEOTIDE SEQUENCE [LARGE SCALE GENOMIC DNA]</scope>
    <source>
        <strain evidence="1 2">120-4 pot B 10/14</strain>
    </source>
</reference>
<sequence length="109" mass="12463">LDRNNKLSVQMKSFSDKAKAQYINYIKGKLGLISPEPTRSIPVTYDEAQLQSAESSLKKDEIIFAIETLVESLNEAKRSQFRGLRSKRKEELLIILQQVRDLHNATDVD</sequence>
<comment type="caution">
    <text evidence="1">The sequence shown here is derived from an EMBL/GenBank/DDBJ whole genome shotgun (WGS) entry which is preliminary data.</text>
</comment>
<protein>
    <submittedName>
        <fullName evidence="1">31494_t:CDS:1</fullName>
    </submittedName>
</protein>
<keyword evidence="2" id="KW-1185">Reference proteome</keyword>
<accession>A0ABN7XJ91</accession>
<feature type="non-terminal residue" evidence="1">
    <location>
        <position position="1"/>
    </location>
</feature>
<proteinExistence type="predicted"/>
<dbReference type="Proteomes" id="UP000789901">
    <property type="component" value="Unassembled WGS sequence"/>
</dbReference>
<name>A0ABN7XJ91_GIGMA</name>
<organism evidence="1 2">
    <name type="scientific">Gigaspora margarita</name>
    <dbReference type="NCBI Taxonomy" id="4874"/>
    <lineage>
        <taxon>Eukaryota</taxon>
        <taxon>Fungi</taxon>
        <taxon>Fungi incertae sedis</taxon>
        <taxon>Mucoromycota</taxon>
        <taxon>Glomeromycotina</taxon>
        <taxon>Glomeromycetes</taxon>
        <taxon>Diversisporales</taxon>
        <taxon>Gigasporaceae</taxon>
        <taxon>Gigaspora</taxon>
    </lineage>
</organism>
<feature type="non-terminal residue" evidence="1">
    <location>
        <position position="109"/>
    </location>
</feature>
<dbReference type="EMBL" id="CAJVQB010135009">
    <property type="protein sequence ID" value="CAG8854229.1"/>
    <property type="molecule type" value="Genomic_DNA"/>
</dbReference>